<protein>
    <recommendedName>
        <fullName evidence="4">ISKra4 family transposase</fullName>
    </recommendedName>
</protein>
<evidence type="ECO:0000313" key="3">
    <source>
        <dbReference type="Proteomes" id="UP000597444"/>
    </source>
</evidence>
<gene>
    <name evidence="2" type="ORF">KSF_005170</name>
</gene>
<organism evidence="2 3">
    <name type="scientific">Reticulibacter mediterranei</name>
    <dbReference type="NCBI Taxonomy" id="2778369"/>
    <lineage>
        <taxon>Bacteria</taxon>
        <taxon>Bacillati</taxon>
        <taxon>Chloroflexota</taxon>
        <taxon>Ktedonobacteria</taxon>
        <taxon>Ktedonobacterales</taxon>
        <taxon>Reticulibacteraceae</taxon>
        <taxon>Reticulibacter</taxon>
    </lineage>
</organism>
<name>A0A8J3IFX6_9CHLR</name>
<sequence length="116" mass="13041">MARRKNAEEFARFLYTLAHQCGLNRAAEVVILGDGARWIWRLAEEHFPNAVHIVDLYHAREHIWDVANAAHGPATPQGAAWAKQADDLLSRGKIKEDLERTSEVDPFESSHSSSPL</sequence>
<proteinExistence type="predicted"/>
<reference evidence="2" key="1">
    <citation type="submission" date="2020-10" db="EMBL/GenBank/DDBJ databases">
        <title>Taxonomic study of unclassified bacteria belonging to the class Ktedonobacteria.</title>
        <authorList>
            <person name="Yabe S."/>
            <person name="Wang C.M."/>
            <person name="Zheng Y."/>
            <person name="Sakai Y."/>
            <person name="Cavaletti L."/>
            <person name="Monciardini P."/>
            <person name="Donadio S."/>
        </authorList>
    </citation>
    <scope>NUCLEOTIDE SEQUENCE</scope>
    <source>
        <strain evidence="2">ID150040</strain>
    </source>
</reference>
<feature type="region of interest" description="Disordered" evidence="1">
    <location>
        <begin position="97"/>
        <end position="116"/>
    </location>
</feature>
<evidence type="ECO:0000313" key="2">
    <source>
        <dbReference type="EMBL" id="GHO90469.1"/>
    </source>
</evidence>
<comment type="caution">
    <text evidence="2">The sequence shown here is derived from an EMBL/GenBank/DDBJ whole genome shotgun (WGS) entry which is preliminary data.</text>
</comment>
<evidence type="ECO:0008006" key="4">
    <source>
        <dbReference type="Google" id="ProtNLM"/>
    </source>
</evidence>
<dbReference type="EMBL" id="BNJK01000001">
    <property type="protein sequence ID" value="GHO90469.1"/>
    <property type="molecule type" value="Genomic_DNA"/>
</dbReference>
<keyword evidence="3" id="KW-1185">Reference proteome</keyword>
<accession>A0A8J3IFX6</accession>
<dbReference type="RefSeq" id="WP_220201430.1">
    <property type="nucleotide sequence ID" value="NZ_BNJK01000001.1"/>
</dbReference>
<dbReference type="AlphaFoldDB" id="A0A8J3IFX6"/>
<dbReference type="Proteomes" id="UP000597444">
    <property type="component" value="Unassembled WGS sequence"/>
</dbReference>
<evidence type="ECO:0000256" key="1">
    <source>
        <dbReference type="SAM" id="MobiDB-lite"/>
    </source>
</evidence>